<organism evidence="3 4">
    <name type="scientific">Pelagicoccus enzymogenes</name>
    <dbReference type="NCBI Taxonomy" id="2773457"/>
    <lineage>
        <taxon>Bacteria</taxon>
        <taxon>Pseudomonadati</taxon>
        <taxon>Verrucomicrobiota</taxon>
        <taxon>Opitutia</taxon>
        <taxon>Puniceicoccales</taxon>
        <taxon>Pelagicoccaceae</taxon>
        <taxon>Pelagicoccus</taxon>
    </lineage>
</organism>
<dbReference type="Proteomes" id="UP000622317">
    <property type="component" value="Unassembled WGS sequence"/>
</dbReference>
<dbReference type="SUPFAM" id="SSF69318">
    <property type="entry name" value="Integrin alpha N-terminal domain"/>
    <property type="match status" value="2"/>
</dbReference>
<keyword evidence="1" id="KW-0732">Signal</keyword>
<feature type="domain" description="ASPIC/UnbV" evidence="2">
    <location>
        <begin position="504"/>
        <end position="568"/>
    </location>
</feature>
<evidence type="ECO:0000256" key="1">
    <source>
        <dbReference type="ARBA" id="ARBA00022729"/>
    </source>
</evidence>
<dbReference type="InterPro" id="IPR028994">
    <property type="entry name" value="Integrin_alpha_N"/>
</dbReference>
<comment type="caution">
    <text evidence="3">The sequence shown here is derived from an EMBL/GenBank/DDBJ whole genome shotgun (WGS) entry which is preliminary data.</text>
</comment>
<dbReference type="PANTHER" id="PTHR16026:SF0">
    <property type="entry name" value="CARTILAGE ACIDIC PROTEIN 1"/>
    <property type="match status" value="1"/>
</dbReference>
<protein>
    <submittedName>
        <fullName evidence="3">VCBS repeat-containing protein</fullName>
    </submittedName>
</protein>
<dbReference type="InterPro" id="IPR027039">
    <property type="entry name" value="Crtac1"/>
</dbReference>
<evidence type="ECO:0000259" key="2">
    <source>
        <dbReference type="Pfam" id="PF07593"/>
    </source>
</evidence>
<evidence type="ECO:0000313" key="3">
    <source>
        <dbReference type="EMBL" id="MBD5782611.1"/>
    </source>
</evidence>
<dbReference type="EMBL" id="JACYFG010000061">
    <property type="protein sequence ID" value="MBD5782611.1"/>
    <property type="molecule type" value="Genomic_DNA"/>
</dbReference>
<sequence length="1088" mass="120452">MRWLREVGIILGLGGVAIASTAKVVEVSPFRNSESDGSGFVAIQAEHSGVIHVNEYTHPKRWTTLWHQYFLGTIGSGIALGDVDGDGLADLFAVGKDSDNRLYLNEGDFRFREVGRARGIHSLGKIGAGVAMLDIDNDGDLDIYVTYTGFPNELYLNNGGGYFEESASLWGLDISTGSNAPSFSDYDRDGDLDLYLQCNFLTASGFAEGMPDFLYENRNGLFVDVTQKAGISGRGQGHAALWWDFNDDNWPDLYVANDFEAADRLYLNNKDGTFSDVIASELVSSPYSAMGADFGDLNNDGYSELFVGEMAAADPEKHQRTVASIETKSIHASRSSVSQYMHNMLSTRIGKSQQVEIARQAGLAATDWTWAVRIADLDNDGLQDVYVNNGMIRAFHDGDLGMKSEKARTGWQRMAYFKQAPLYEEVNLWYRNKGGFRFEEEGKDVGLAKLGVSFSAAFADFDLDGDLDLVLSNLNEAPTLYRNDLALGESLSIGLKGVSSNRFGIGAKLKLFLGGGILCREVSLARGYLSTDEPYVHFGLGRGQKIDRLEIEWPSGSRQTVRSLLSGNRYLIEEKDNGISPIEETETVFVPSDLTVSKEANSVEDVYRLYPMQMLKPEVEFRSGPPIQLVDLDGDDDLDLVMGGATGHETKVFINEKGRRLAYARQEAFEDDFDSEDSSLVAIDLDADGRMELLVGSGGEELDAGDEYYKDRVYSFDSDSLEFKAWRHAPEFPATPTNDLLLIDVDGDGDGDLLQASGSVARKYPFHERNLVWLRADNGFELDDRSPFSEAFGSSGNTSRLLAVDWSGDGKMDLVQAVRWGSPVFWKMGDSGLERQDAVVDVGSLKGAWRSIASGDFDGDGRTDIVLGNWGLNLRRVPTDESPWVLYVPRDPSWDNVYINCFTHEGRLLPLESRILNSAQFPGLLEATTDSIADYARKEVSEIFTNELLERCQRFEINETRSIALLQKEAGRFTPVELPWWAQTGEMVDILALDYDEDGWEDLVLSLEPRAPNLWVDRPLKGHVILLRNNAGRGFEALLPRESGLEINGVPRRFACGDLDGDGRKELLLSLNEGELKVFSLGRSGIVE</sequence>
<proteinExistence type="predicted"/>
<dbReference type="AlphaFoldDB" id="A0A927IJR9"/>
<dbReference type="Pfam" id="PF13517">
    <property type="entry name" value="FG-GAP_3"/>
    <property type="match status" value="5"/>
</dbReference>
<name>A0A927IJR9_9BACT</name>
<keyword evidence="4" id="KW-1185">Reference proteome</keyword>
<dbReference type="InterPro" id="IPR013517">
    <property type="entry name" value="FG-GAP"/>
</dbReference>
<dbReference type="RefSeq" id="WP_191619682.1">
    <property type="nucleotide sequence ID" value="NZ_JACYFG010000061.1"/>
</dbReference>
<dbReference type="Pfam" id="PF07593">
    <property type="entry name" value="UnbV_ASPIC"/>
    <property type="match status" value="1"/>
</dbReference>
<gene>
    <name evidence="3" type="ORF">IEN85_24150</name>
</gene>
<reference evidence="3" key="1">
    <citation type="submission" date="2020-09" db="EMBL/GenBank/DDBJ databases">
        <title>Pelagicoccus enzymogenes sp. nov. with an EPS production, isolated from marine sediment.</title>
        <authorList>
            <person name="Feng X."/>
        </authorList>
    </citation>
    <scope>NUCLEOTIDE SEQUENCE</scope>
    <source>
        <strain evidence="3">NFK12</strain>
    </source>
</reference>
<evidence type="ECO:0000313" key="4">
    <source>
        <dbReference type="Proteomes" id="UP000622317"/>
    </source>
</evidence>
<dbReference type="PANTHER" id="PTHR16026">
    <property type="entry name" value="CARTILAGE ACIDIC PROTEIN 1"/>
    <property type="match status" value="1"/>
</dbReference>
<accession>A0A927IJR9</accession>
<dbReference type="Gene3D" id="2.130.10.130">
    <property type="entry name" value="Integrin alpha, N-terminal"/>
    <property type="match status" value="3"/>
</dbReference>
<dbReference type="InterPro" id="IPR011519">
    <property type="entry name" value="UnbV_ASPIC"/>
</dbReference>